<protein>
    <submittedName>
        <fullName evidence="2">Uncharacterized protein</fullName>
    </submittedName>
</protein>
<accession>A0A0D9V4F3</accession>
<dbReference type="EnsemblPlants" id="LPERR01G23420.1">
    <property type="protein sequence ID" value="LPERR01G23420.1"/>
    <property type="gene ID" value="LPERR01G23420"/>
</dbReference>
<reference evidence="3" key="2">
    <citation type="submission" date="2013-12" db="EMBL/GenBank/DDBJ databases">
        <authorList>
            <person name="Yu Y."/>
            <person name="Lee S."/>
            <person name="de Baynast K."/>
            <person name="Wissotski M."/>
            <person name="Liu L."/>
            <person name="Talag J."/>
            <person name="Goicoechea J."/>
            <person name="Angelova A."/>
            <person name="Jetty R."/>
            <person name="Kudrna D."/>
            <person name="Golser W."/>
            <person name="Rivera L."/>
            <person name="Zhang J."/>
            <person name="Wing R."/>
        </authorList>
    </citation>
    <scope>NUCLEOTIDE SEQUENCE</scope>
</reference>
<reference evidence="2" key="3">
    <citation type="submission" date="2015-04" db="UniProtKB">
        <authorList>
            <consortium name="EnsemblPlants"/>
        </authorList>
    </citation>
    <scope>IDENTIFICATION</scope>
</reference>
<feature type="compositionally biased region" description="Low complexity" evidence="1">
    <location>
        <begin position="25"/>
        <end position="48"/>
    </location>
</feature>
<evidence type="ECO:0000256" key="1">
    <source>
        <dbReference type="SAM" id="MobiDB-lite"/>
    </source>
</evidence>
<organism evidence="2 3">
    <name type="scientific">Leersia perrieri</name>
    <dbReference type="NCBI Taxonomy" id="77586"/>
    <lineage>
        <taxon>Eukaryota</taxon>
        <taxon>Viridiplantae</taxon>
        <taxon>Streptophyta</taxon>
        <taxon>Embryophyta</taxon>
        <taxon>Tracheophyta</taxon>
        <taxon>Spermatophyta</taxon>
        <taxon>Magnoliopsida</taxon>
        <taxon>Liliopsida</taxon>
        <taxon>Poales</taxon>
        <taxon>Poaceae</taxon>
        <taxon>BOP clade</taxon>
        <taxon>Oryzoideae</taxon>
        <taxon>Oryzeae</taxon>
        <taxon>Oryzinae</taxon>
        <taxon>Leersia</taxon>
    </lineage>
</organism>
<name>A0A0D9V4F3_9ORYZ</name>
<proteinExistence type="predicted"/>
<keyword evidence="3" id="KW-1185">Reference proteome</keyword>
<dbReference type="HOGENOM" id="CLU_2053014_0_0_1"/>
<dbReference type="AlphaFoldDB" id="A0A0D9V4F3"/>
<dbReference type="Proteomes" id="UP000032180">
    <property type="component" value="Chromosome 1"/>
</dbReference>
<reference evidence="2 3" key="1">
    <citation type="submission" date="2012-08" db="EMBL/GenBank/DDBJ databases">
        <title>Oryza genome evolution.</title>
        <authorList>
            <person name="Wing R.A."/>
        </authorList>
    </citation>
    <scope>NUCLEOTIDE SEQUENCE</scope>
</reference>
<evidence type="ECO:0000313" key="3">
    <source>
        <dbReference type="Proteomes" id="UP000032180"/>
    </source>
</evidence>
<evidence type="ECO:0000313" key="2">
    <source>
        <dbReference type="EnsemblPlants" id="LPERR01G23420.1"/>
    </source>
</evidence>
<sequence>MPSEKIWRTNSLLADGEKRSHRASARVSPRSSAAATPPSPPSAARRQPFNARELGAATVDVACSSALASAPLCNPSVAVDQIELSAQLRHPSSALRSASVALLLSSPLHPAAACRRAVCS</sequence>
<feature type="region of interest" description="Disordered" evidence="1">
    <location>
        <begin position="1"/>
        <end position="48"/>
    </location>
</feature>
<dbReference type="Gramene" id="LPERR01G23420.1">
    <property type="protein sequence ID" value="LPERR01G23420.1"/>
    <property type="gene ID" value="LPERR01G23420"/>
</dbReference>